<feature type="chain" id="PRO_5009200284" evidence="2">
    <location>
        <begin position="21"/>
        <end position="636"/>
    </location>
</feature>
<dbReference type="InterPro" id="IPR023302">
    <property type="entry name" value="Pept_S9A_N"/>
</dbReference>
<name>A0A1E7Q2V5_9GAMM</name>
<keyword evidence="6" id="KW-1185">Reference proteome</keyword>
<dbReference type="InterPro" id="IPR029058">
    <property type="entry name" value="AB_hydrolase_fold"/>
</dbReference>
<dbReference type="GO" id="GO:0006508">
    <property type="term" value="P:proteolysis"/>
    <property type="evidence" value="ECO:0007669"/>
    <property type="project" value="InterPro"/>
</dbReference>
<dbReference type="OrthoDB" id="9801421at2"/>
<dbReference type="EMBL" id="MKEK01000001">
    <property type="protein sequence ID" value="OEY68450.1"/>
    <property type="molecule type" value="Genomic_DNA"/>
</dbReference>
<evidence type="ECO:0000259" key="3">
    <source>
        <dbReference type="Pfam" id="PF00326"/>
    </source>
</evidence>
<evidence type="ECO:0000259" key="4">
    <source>
        <dbReference type="Pfam" id="PF02897"/>
    </source>
</evidence>
<keyword evidence="2" id="KW-0732">Signal</keyword>
<dbReference type="InterPro" id="IPR001375">
    <property type="entry name" value="Peptidase_S9_cat"/>
</dbReference>
<dbReference type="Pfam" id="PF00326">
    <property type="entry name" value="Peptidase_S9"/>
    <property type="match status" value="1"/>
</dbReference>
<dbReference type="Gene3D" id="3.40.50.1820">
    <property type="entry name" value="alpha/beta hydrolase"/>
    <property type="match status" value="1"/>
</dbReference>
<dbReference type="Proteomes" id="UP000242258">
    <property type="component" value="Unassembled WGS sequence"/>
</dbReference>
<keyword evidence="1" id="KW-0378">Hydrolase</keyword>
<proteinExistence type="predicted"/>
<dbReference type="PROSITE" id="PS51257">
    <property type="entry name" value="PROKAR_LIPOPROTEIN"/>
    <property type="match status" value="1"/>
</dbReference>
<dbReference type="GO" id="GO:0004252">
    <property type="term" value="F:serine-type endopeptidase activity"/>
    <property type="evidence" value="ECO:0007669"/>
    <property type="project" value="InterPro"/>
</dbReference>
<dbReference type="PANTHER" id="PTHR42776:SF27">
    <property type="entry name" value="DIPEPTIDYL PEPTIDASE FAMILY MEMBER 6"/>
    <property type="match status" value="1"/>
</dbReference>
<dbReference type="STRING" id="1628148.BI198_01850"/>
<feature type="domain" description="Peptidase S9 prolyl oligopeptidase catalytic" evidence="3">
    <location>
        <begin position="432"/>
        <end position="636"/>
    </location>
</feature>
<accession>A0A1E7Q2V5</accession>
<dbReference type="RefSeq" id="WP_070048017.1">
    <property type="nucleotide sequence ID" value="NZ_CBCSDO010000001.1"/>
</dbReference>
<organism evidence="5 6">
    <name type="scientific">Rheinheimera salexigens</name>
    <dbReference type="NCBI Taxonomy" id="1628148"/>
    <lineage>
        <taxon>Bacteria</taxon>
        <taxon>Pseudomonadati</taxon>
        <taxon>Pseudomonadota</taxon>
        <taxon>Gammaproteobacteria</taxon>
        <taxon>Chromatiales</taxon>
        <taxon>Chromatiaceae</taxon>
        <taxon>Rheinheimera</taxon>
    </lineage>
</organism>
<evidence type="ECO:0000256" key="1">
    <source>
        <dbReference type="ARBA" id="ARBA00022801"/>
    </source>
</evidence>
<dbReference type="InterPro" id="IPR011042">
    <property type="entry name" value="6-blade_b-propeller_TolB-like"/>
</dbReference>
<comment type="caution">
    <text evidence="5">The sequence shown here is derived from an EMBL/GenBank/DDBJ whole genome shotgun (WGS) entry which is preliminary data.</text>
</comment>
<dbReference type="PANTHER" id="PTHR42776">
    <property type="entry name" value="SERINE PEPTIDASE S9 FAMILY MEMBER"/>
    <property type="match status" value="1"/>
</dbReference>
<gene>
    <name evidence="5" type="ORF">BI198_01850</name>
</gene>
<dbReference type="Gene3D" id="2.120.10.30">
    <property type="entry name" value="TolB, C-terminal domain"/>
    <property type="match status" value="2"/>
</dbReference>
<dbReference type="AlphaFoldDB" id="A0A1E7Q2V5"/>
<feature type="domain" description="Peptidase S9A N-terminal" evidence="4">
    <location>
        <begin position="106"/>
        <end position="238"/>
    </location>
</feature>
<reference evidence="6" key="1">
    <citation type="submission" date="2016-09" db="EMBL/GenBank/DDBJ databases">
        <authorList>
            <person name="Wan X."/>
            <person name="Hou S."/>
        </authorList>
    </citation>
    <scope>NUCLEOTIDE SEQUENCE [LARGE SCALE GENOMIC DNA]</scope>
    <source>
        <strain evidence="6">KH87</strain>
    </source>
</reference>
<evidence type="ECO:0000313" key="6">
    <source>
        <dbReference type="Proteomes" id="UP000242258"/>
    </source>
</evidence>
<dbReference type="SUPFAM" id="SSF53474">
    <property type="entry name" value="alpha/beta-Hydrolases"/>
    <property type="match status" value="1"/>
</dbReference>
<feature type="signal peptide" evidence="2">
    <location>
        <begin position="1"/>
        <end position="20"/>
    </location>
</feature>
<dbReference type="Pfam" id="PF02897">
    <property type="entry name" value="Peptidase_S9_N"/>
    <property type="match status" value="1"/>
</dbReference>
<dbReference type="SUPFAM" id="SSF82171">
    <property type="entry name" value="DPP6 N-terminal domain-like"/>
    <property type="match status" value="1"/>
</dbReference>
<protein>
    <submittedName>
        <fullName evidence="5">Peptidase S9</fullName>
    </submittedName>
</protein>
<evidence type="ECO:0000313" key="5">
    <source>
        <dbReference type="EMBL" id="OEY68450.1"/>
    </source>
</evidence>
<evidence type="ECO:0000256" key="2">
    <source>
        <dbReference type="SAM" id="SignalP"/>
    </source>
</evidence>
<sequence>MLSRLTFTWAVLLSSTLLTGCIYNTTAPITPQSSTITMPQYSAEQFFATKSYFGNDINHDASAMLVASDETGVFNLYRVSLDGKHWLPLTQSTTDPAFPIGWFPNDDRLLYTADQGGNELNHVFVREIDGTISDLTPGDKLKASFAGWNKDGSFYIVSNERDPRFFDLYHYNGSDYSRQLVFSNNDGYLINAVSKDGRYLALSKVRNNADNNLYLVDLSNAKPSPVLITEHQGNISHEVYDFSPDNNALLFGANGSGEFVSAYNYNLQSGTTSPYSQADWDISFIYFSEDKQYKVQGVNADASTEISITNLQTGKAMQLPTLPAGDIRSVSFSDDSKYMSFYLNADNSPSNLYIWQLGSAKAQRLTQALDSSINEQHLVQSEVVRFNSFDNVTIPALLYKPKQASANAKVAALILIHGGPGGQSRTGYSPMIQHLLNHGYAVLSVNNRGSSGYGKTFYHLDDLRHGEDDLQDIVYGKKYLQQLDWVAGERIGVIGGSYGGYLTMAAMAFTDEFKAGINIFGVTNWVRTLESIPPWWEAFRESLYAELGDPAVDGERLRRISPVFHGDKVKKPVLVVQGANDPRVLQVESDEMVAAIRANGVPVEYVLFDDEGHGFLKKSNRITAQQAYLAFLKQYL</sequence>